<feature type="compositionally biased region" description="Polar residues" evidence="1">
    <location>
        <begin position="52"/>
        <end position="68"/>
    </location>
</feature>
<gene>
    <name evidence="2" type="ORF">CSSPJE1EN2_LOCUS4237</name>
</gene>
<evidence type="ECO:0000256" key="1">
    <source>
        <dbReference type="SAM" id="MobiDB-lite"/>
    </source>
</evidence>
<accession>A0ABP1AFR2</accession>
<protein>
    <submittedName>
        <fullName evidence="2">Uncharacterized protein</fullName>
    </submittedName>
</protein>
<proteinExistence type="predicted"/>
<keyword evidence="3" id="KW-1185">Reference proteome</keyword>
<sequence>MTRRSKEDDDPSWICEVGSEWMTRRRTPGVAAADDDDDDDEERGISELGLQWMSTRPSLRKTNGCRSASETRKRFQGGNLDEGQRWASRTDHPQPNLKHRAWKDGEVEHGNGISELGSAWTMRRTHHSNGNGSSAESVAELGSELLQRKRTYVEEELDDVSWVADVGYRWVNRQRNSENHKWSQSQMCRRSELQKSAWVCELGFQWMSRRKEGGEQALNGRTLLSDPSSLLHMSGKRRKDDDDWISHVGADWMRGKKSTRDQCVALLDPQWDDTRRKLEFATPRRGCTRFETGEYRHVTGLETGEFGHVEGSEFFHAPERSGSGSLGGQEPDVEGLGSSFGEFKRPAMFSPFDSGSNSYC</sequence>
<feature type="compositionally biased region" description="Acidic residues" evidence="1">
    <location>
        <begin position="33"/>
        <end position="42"/>
    </location>
</feature>
<dbReference type="Proteomes" id="UP001497522">
    <property type="component" value="Chromosome 11"/>
</dbReference>
<dbReference type="EMBL" id="OZ023712">
    <property type="protein sequence ID" value="CAK9861242.1"/>
    <property type="molecule type" value="Genomic_DNA"/>
</dbReference>
<evidence type="ECO:0000313" key="2">
    <source>
        <dbReference type="EMBL" id="CAK9861242.1"/>
    </source>
</evidence>
<evidence type="ECO:0000313" key="3">
    <source>
        <dbReference type="Proteomes" id="UP001497522"/>
    </source>
</evidence>
<reference evidence="2" key="1">
    <citation type="submission" date="2024-03" db="EMBL/GenBank/DDBJ databases">
        <authorList>
            <consortium name="ELIXIR-Norway"/>
            <consortium name="Elixir Norway"/>
        </authorList>
    </citation>
    <scope>NUCLEOTIDE SEQUENCE</scope>
</reference>
<feature type="region of interest" description="Disordered" evidence="1">
    <location>
        <begin position="317"/>
        <end position="360"/>
    </location>
</feature>
<feature type="compositionally biased region" description="Basic and acidic residues" evidence="1">
    <location>
        <begin position="82"/>
        <end position="92"/>
    </location>
</feature>
<name>A0ABP1AFR2_9BRYO</name>
<organism evidence="2 3">
    <name type="scientific">Sphagnum jensenii</name>
    <dbReference type="NCBI Taxonomy" id="128206"/>
    <lineage>
        <taxon>Eukaryota</taxon>
        <taxon>Viridiplantae</taxon>
        <taxon>Streptophyta</taxon>
        <taxon>Embryophyta</taxon>
        <taxon>Bryophyta</taxon>
        <taxon>Sphagnophytina</taxon>
        <taxon>Sphagnopsida</taxon>
        <taxon>Sphagnales</taxon>
        <taxon>Sphagnaceae</taxon>
        <taxon>Sphagnum</taxon>
    </lineage>
</organism>
<feature type="region of interest" description="Disordered" evidence="1">
    <location>
        <begin position="1"/>
        <end position="96"/>
    </location>
</feature>